<dbReference type="AlphaFoldDB" id="A0A0E0PH26"/>
<evidence type="ECO:0000313" key="3">
    <source>
        <dbReference type="Proteomes" id="UP000008022"/>
    </source>
</evidence>
<reference evidence="3" key="1">
    <citation type="submission" date="2013-06" db="EMBL/GenBank/DDBJ databases">
        <authorList>
            <person name="Zhao Q."/>
        </authorList>
    </citation>
    <scope>NUCLEOTIDE SEQUENCE</scope>
    <source>
        <strain evidence="3">cv. W1943</strain>
    </source>
</reference>
<proteinExistence type="predicted"/>
<dbReference type="OMA" id="SVRVSCY"/>
<accession>A0A0E0PH26</accession>
<dbReference type="Proteomes" id="UP000008022">
    <property type="component" value="Unassembled WGS sequence"/>
</dbReference>
<keyword evidence="3" id="KW-1185">Reference proteome</keyword>
<protein>
    <submittedName>
        <fullName evidence="2">Uncharacterized protein</fullName>
    </submittedName>
</protein>
<sequence>MKRFHDVMEKSRRAHFLFDDDDQTPPRQNGRWNVDQHNSDDGDVDSVRVSCYGGVAKPKAKPSSTAKDVAVAGRPAAGSNRT</sequence>
<feature type="region of interest" description="Disordered" evidence="1">
    <location>
        <begin position="1"/>
        <end position="82"/>
    </location>
</feature>
<name>A0A0E0PH26_ORYRU</name>
<organism evidence="2 3">
    <name type="scientific">Oryza rufipogon</name>
    <name type="common">Brownbeard rice</name>
    <name type="synonym">Asian wild rice</name>
    <dbReference type="NCBI Taxonomy" id="4529"/>
    <lineage>
        <taxon>Eukaryota</taxon>
        <taxon>Viridiplantae</taxon>
        <taxon>Streptophyta</taxon>
        <taxon>Embryophyta</taxon>
        <taxon>Tracheophyta</taxon>
        <taxon>Spermatophyta</taxon>
        <taxon>Magnoliopsida</taxon>
        <taxon>Liliopsida</taxon>
        <taxon>Poales</taxon>
        <taxon>Poaceae</taxon>
        <taxon>BOP clade</taxon>
        <taxon>Oryzoideae</taxon>
        <taxon>Oryzeae</taxon>
        <taxon>Oryzinae</taxon>
        <taxon>Oryza</taxon>
    </lineage>
</organism>
<evidence type="ECO:0000313" key="2">
    <source>
        <dbReference type="EnsemblPlants" id="ORUFI05G02250.1"/>
    </source>
</evidence>
<feature type="compositionally biased region" description="Basic and acidic residues" evidence="1">
    <location>
        <begin position="1"/>
        <end position="11"/>
    </location>
</feature>
<dbReference type="Gramene" id="ORUFI05G02250.1">
    <property type="protein sequence ID" value="ORUFI05G02250.1"/>
    <property type="gene ID" value="ORUFI05G02250"/>
</dbReference>
<evidence type="ECO:0000256" key="1">
    <source>
        <dbReference type="SAM" id="MobiDB-lite"/>
    </source>
</evidence>
<dbReference type="EnsemblPlants" id="ORUFI05G02250.1">
    <property type="protein sequence ID" value="ORUFI05G02250.1"/>
    <property type="gene ID" value="ORUFI05G02250"/>
</dbReference>
<reference evidence="2" key="2">
    <citation type="submission" date="2015-06" db="UniProtKB">
        <authorList>
            <consortium name="EnsemblPlants"/>
        </authorList>
    </citation>
    <scope>IDENTIFICATION</scope>
</reference>
<dbReference type="HOGENOM" id="CLU_2562397_0_0_1"/>